<feature type="domain" description="ISXO2-like transposase" evidence="1">
    <location>
        <begin position="137"/>
        <end position="271"/>
    </location>
</feature>
<proteinExistence type="predicted"/>
<protein>
    <submittedName>
        <fullName evidence="2">IS1595 family transposase</fullName>
    </submittedName>
</protein>
<evidence type="ECO:0000313" key="2">
    <source>
        <dbReference type="EMBL" id="NDY55332.1"/>
    </source>
</evidence>
<evidence type="ECO:0000313" key="3">
    <source>
        <dbReference type="Proteomes" id="UP000469724"/>
    </source>
</evidence>
<name>A0A7K3NGL6_9BACT</name>
<dbReference type="Pfam" id="PF12762">
    <property type="entry name" value="DDE_Tnp_IS1595"/>
    <property type="match status" value="1"/>
</dbReference>
<sequence>MTVSPTGAVKHDDARQARSEAAARRLLLSHAYKGRKRFCPRCRDETVYILADGRLRCGACRYTFHELTGRFVNVGGLSCRDWLRLTRLFARELTASTMAEELGLAYNTVYRAVTVLRFAIVAAAPDASQILFGETGRAMGYDGGRIVMSRDTASEGPIPVFGIIERPDWTFVDLVPDMRVEHVVHFNLSFSLKVARLGKVVYTDRYQHYDALMFCGGDDVRRYADILDRTPFLDTRRGGFWSFAQSRLRRFNGVSARRFPLYLKELEFRYNHRNEDILPILLTYLCSLVPKREQSDLF</sequence>
<dbReference type="Pfam" id="PF12760">
    <property type="entry name" value="Zn_ribbon_IS1595"/>
    <property type="match status" value="1"/>
</dbReference>
<dbReference type="SMART" id="SM01126">
    <property type="entry name" value="DDE_Tnp_IS1595"/>
    <property type="match status" value="1"/>
</dbReference>
<dbReference type="InterPro" id="IPR024445">
    <property type="entry name" value="Tnp_ISXO2-like"/>
</dbReference>
<comment type="caution">
    <text evidence="2">The sequence shown here is derived from an EMBL/GenBank/DDBJ whole genome shotgun (WGS) entry which is preliminary data.</text>
</comment>
<gene>
    <name evidence="2" type="ORF">G3N56_01050</name>
</gene>
<organism evidence="2 3">
    <name type="scientific">Desulfolutivibrio sulfodismutans</name>
    <dbReference type="NCBI Taxonomy" id="63561"/>
    <lineage>
        <taxon>Bacteria</taxon>
        <taxon>Pseudomonadati</taxon>
        <taxon>Thermodesulfobacteriota</taxon>
        <taxon>Desulfovibrionia</taxon>
        <taxon>Desulfovibrionales</taxon>
        <taxon>Desulfovibrionaceae</taxon>
        <taxon>Desulfolutivibrio</taxon>
    </lineage>
</organism>
<dbReference type="InterPro" id="IPR024442">
    <property type="entry name" value="Transposase_Zn_ribbon"/>
</dbReference>
<accession>A0A7K3NGL6</accession>
<keyword evidence="3" id="KW-1185">Reference proteome</keyword>
<dbReference type="EMBL" id="JAAGRQ010000003">
    <property type="protein sequence ID" value="NDY55332.1"/>
    <property type="molecule type" value="Genomic_DNA"/>
</dbReference>
<evidence type="ECO:0000259" key="1">
    <source>
        <dbReference type="SMART" id="SM01126"/>
    </source>
</evidence>
<reference evidence="2 3" key="1">
    <citation type="submission" date="2020-02" db="EMBL/GenBank/DDBJ databases">
        <title>Comparative genomics of sulfur disproportionating microorganisms.</title>
        <authorList>
            <person name="Ward L.M."/>
            <person name="Bertran E."/>
            <person name="Johnston D.T."/>
        </authorList>
    </citation>
    <scope>NUCLEOTIDE SEQUENCE [LARGE SCALE GENOMIC DNA]</scope>
    <source>
        <strain evidence="2 3">DSM 3696</strain>
    </source>
</reference>
<dbReference type="AlphaFoldDB" id="A0A7K3NGL6"/>
<dbReference type="RefSeq" id="WP_163300390.1">
    <property type="nucleotide sequence ID" value="NZ_JAAGRQ010000003.1"/>
</dbReference>
<dbReference type="Proteomes" id="UP000469724">
    <property type="component" value="Unassembled WGS sequence"/>
</dbReference>